<dbReference type="Pfam" id="PF14286">
    <property type="entry name" value="DHHW"/>
    <property type="match status" value="1"/>
</dbReference>
<keyword evidence="3" id="KW-1185">Reference proteome</keyword>
<reference evidence="3" key="1">
    <citation type="submission" date="2015-09" db="EMBL/GenBank/DDBJ databases">
        <authorList>
            <person name="Wibberg D."/>
        </authorList>
    </citation>
    <scope>NUCLEOTIDE SEQUENCE [LARGE SCALE GENOMIC DNA]</scope>
    <source>
        <strain evidence="3">SD1D</strain>
    </source>
</reference>
<keyword evidence="1" id="KW-0472">Membrane</keyword>
<keyword evidence="1" id="KW-1133">Transmembrane helix</keyword>
<proteinExistence type="predicted"/>
<protein>
    <recommendedName>
        <fullName evidence="4">AlgX/AlgJ SGNH hydrolase-like domain-containing protein</fullName>
    </recommendedName>
</protein>
<dbReference type="Proteomes" id="UP000196053">
    <property type="component" value="Chromosome I"/>
</dbReference>
<evidence type="ECO:0000313" key="3">
    <source>
        <dbReference type="Proteomes" id="UP000196053"/>
    </source>
</evidence>
<sequence length="367" mass="43100">MKNQIKNYIIIALFIIITYGLMLINIFKPDNEISYSERRRLLQEPSFTLQSFISGDYFTAYEKYALDQFPFRDKIRGLKAFTSYYIFKQKDNNSLYIVDGYINKIEYPLNEKAIINAANKINEVYNKYLQGMNVSYAIIPDKNYFLADKKGHLSMDYDKLIQVMNGNIMNMNYIDLFEQLTIDDYYKTDIHWRQDKLIELTEYLLRSMGNELSLTKDEFSKISLYPFYGSYYGQAALNIKADTLIYLTNEMIESALVYDHIDKTYSKIYNKDRFNTVDSYDIFLSGAKSLLTIYNPKALNNKELIIFRDSFGSSIAPLMLKGYSKITLVDLRYLSTDLLSNYIDFSTNQDVLFLYNIVILNNSYMLK</sequence>
<dbReference type="EMBL" id="LN879430">
    <property type="protein sequence ID" value="CUH92740.1"/>
    <property type="molecule type" value="Genomic_DNA"/>
</dbReference>
<gene>
    <name evidence="2" type="ORF">SD1D_1194</name>
</gene>
<dbReference type="RefSeq" id="WP_058258081.1">
    <property type="nucleotide sequence ID" value="NZ_DUPS01000067.1"/>
</dbReference>
<dbReference type="OrthoDB" id="175771at2"/>
<evidence type="ECO:0000256" key="1">
    <source>
        <dbReference type="SAM" id="Phobius"/>
    </source>
</evidence>
<dbReference type="AlphaFoldDB" id="A0A0K8J5K1"/>
<keyword evidence="1" id="KW-0812">Transmembrane</keyword>
<evidence type="ECO:0008006" key="4">
    <source>
        <dbReference type="Google" id="ProtNLM"/>
    </source>
</evidence>
<accession>A0A0K8J5K1</accession>
<feature type="transmembrane region" description="Helical" evidence="1">
    <location>
        <begin position="7"/>
        <end position="27"/>
    </location>
</feature>
<organism evidence="2 3">
    <name type="scientific">Herbinix luporum</name>
    <dbReference type="NCBI Taxonomy" id="1679721"/>
    <lineage>
        <taxon>Bacteria</taxon>
        <taxon>Bacillati</taxon>
        <taxon>Bacillota</taxon>
        <taxon>Clostridia</taxon>
        <taxon>Lachnospirales</taxon>
        <taxon>Lachnospiraceae</taxon>
        <taxon>Herbinix</taxon>
    </lineage>
</organism>
<name>A0A0K8J5K1_9FIRM</name>
<evidence type="ECO:0000313" key="2">
    <source>
        <dbReference type="EMBL" id="CUH92740.1"/>
    </source>
</evidence>
<dbReference type="InterPro" id="IPR025945">
    <property type="entry name" value="DHHW"/>
</dbReference>
<dbReference type="KEGG" id="hsd:SD1D_1194"/>